<feature type="compositionally biased region" description="Gly residues" evidence="1">
    <location>
        <begin position="128"/>
        <end position="143"/>
    </location>
</feature>
<feature type="chain" id="PRO_5011441774" description="Peptidase propeptide and YPEB domain-containing protein" evidence="2">
    <location>
        <begin position="23"/>
        <end position="176"/>
    </location>
</feature>
<evidence type="ECO:0008006" key="5">
    <source>
        <dbReference type="Google" id="ProtNLM"/>
    </source>
</evidence>
<proteinExistence type="predicted"/>
<evidence type="ECO:0000313" key="3">
    <source>
        <dbReference type="EMBL" id="SFL39563.1"/>
    </source>
</evidence>
<evidence type="ECO:0000313" key="4">
    <source>
        <dbReference type="Proteomes" id="UP000199144"/>
    </source>
</evidence>
<feature type="compositionally biased region" description="Gly residues" evidence="1">
    <location>
        <begin position="152"/>
        <end position="176"/>
    </location>
</feature>
<sequence length="176" mass="17673">MKHLKIIACVLVPTLAAQVASAEAVAEAIVRQLRALGYSEFDVSRTFLGRERIVARTETRSREIVVNPRTGEILRDFQKGGFGLASDPILGAKKEQADVAQAGDKETSGQGRGNSDKDTSGKETSGNGNSGNGNSGNGVGNGTGNADSSGNGNAGGNGNGNAGGNGNGNGNGRGGS</sequence>
<dbReference type="EMBL" id="FOTQ01000001">
    <property type="protein sequence ID" value="SFL39563.1"/>
    <property type="molecule type" value="Genomic_DNA"/>
</dbReference>
<accession>A0A1I4HCY5</accession>
<dbReference type="AlphaFoldDB" id="A0A1I4HCY5"/>
<dbReference type="STRING" id="254406.SAMN04488042_10131"/>
<keyword evidence="4" id="KW-1185">Reference proteome</keyword>
<dbReference type="Proteomes" id="UP000199144">
    <property type="component" value="Unassembled WGS sequence"/>
</dbReference>
<evidence type="ECO:0000256" key="1">
    <source>
        <dbReference type="SAM" id="MobiDB-lite"/>
    </source>
</evidence>
<dbReference type="RefSeq" id="WP_093089941.1">
    <property type="nucleotide sequence ID" value="NZ_FOTQ01000001.1"/>
</dbReference>
<feature type="signal peptide" evidence="2">
    <location>
        <begin position="1"/>
        <end position="22"/>
    </location>
</feature>
<gene>
    <name evidence="3" type="ORF">SAMN04488042_10131</name>
</gene>
<organism evidence="3 4">
    <name type="scientific">Shimia aestuarii</name>
    <dbReference type="NCBI Taxonomy" id="254406"/>
    <lineage>
        <taxon>Bacteria</taxon>
        <taxon>Pseudomonadati</taxon>
        <taxon>Pseudomonadota</taxon>
        <taxon>Alphaproteobacteria</taxon>
        <taxon>Rhodobacterales</taxon>
        <taxon>Roseobacteraceae</taxon>
    </lineage>
</organism>
<dbReference type="OrthoDB" id="7869758at2"/>
<protein>
    <recommendedName>
        <fullName evidence="5">Peptidase propeptide and YPEB domain-containing protein</fullName>
    </recommendedName>
</protein>
<reference evidence="3 4" key="1">
    <citation type="submission" date="2016-10" db="EMBL/GenBank/DDBJ databases">
        <authorList>
            <person name="de Groot N.N."/>
        </authorList>
    </citation>
    <scope>NUCLEOTIDE SEQUENCE [LARGE SCALE GENOMIC DNA]</scope>
    <source>
        <strain evidence="3 4">DSM 15283</strain>
    </source>
</reference>
<feature type="compositionally biased region" description="Basic and acidic residues" evidence="1">
    <location>
        <begin position="93"/>
        <end position="107"/>
    </location>
</feature>
<name>A0A1I4HCY5_9RHOB</name>
<evidence type="ECO:0000256" key="2">
    <source>
        <dbReference type="SAM" id="SignalP"/>
    </source>
</evidence>
<feature type="region of interest" description="Disordered" evidence="1">
    <location>
        <begin position="93"/>
        <end position="176"/>
    </location>
</feature>
<keyword evidence="2" id="KW-0732">Signal</keyword>